<dbReference type="InterPro" id="IPR018365">
    <property type="entry name" value="Cell_cycle_FtsW-rel_CS"/>
</dbReference>
<dbReference type="OrthoDB" id="9768187at2"/>
<feature type="region of interest" description="Disordered" evidence="22">
    <location>
        <begin position="1"/>
        <end position="38"/>
    </location>
</feature>
<evidence type="ECO:0000256" key="12">
    <source>
        <dbReference type="ARBA" id="ARBA00023306"/>
    </source>
</evidence>
<feature type="transmembrane region" description="Helical" evidence="23">
    <location>
        <begin position="168"/>
        <end position="185"/>
    </location>
</feature>
<dbReference type="EMBL" id="NBWZ01000001">
    <property type="protein sequence ID" value="RFA09152.1"/>
    <property type="molecule type" value="Genomic_DNA"/>
</dbReference>
<dbReference type="GO" id="GO:0015648">
    <property type="term" value="F:lipid-linked peptidoglycan transporter activity"/>
    <property type="evidence" value="ECO:0007669"/>
    <property type="project" value="TreeGrafter"/>
</dbReference>
<comment type="pathway">
    <text evidence="2">Cell wall biogenesis; peptidoglycan biosynthesis.</text>
</comment>
<keyword evidence="5" id="KW-0328">Glycosyltransferase</keyword>
<keyword evidence="4" id="KW-0132">Cell division</keyword>
<dbReference type="NCBIfam" id="TIGR02614">
    <property type="entry name" value="ftsW"/>
    <property type="match status" value="1"/>
</dbReference>
<evidence type="ECO:0000256" key="10">
    <source>
        <dbReference type="ARBA" id="ARBA00022989"/>
    </source>
</evidence>
<feature type="transmembrane region" description="Helical" evidence="23">
    <location>
        <begin position="319"/>
        <end position="345"/>
    </location>
</feature>
<dbReference type="GO" id="GO:0032153">
    <property type="term" value="C:cell division site"/>
    <property type="evidence" value="ECO:0007669"/>
    <property type="project" value="TreeGrafter"/>
</dbReference>
<dbReference type="PANTHER" id="PTHR30474:SF2">
    <property type="entry name" value="PEPTIDOGLYCAN GLYCOSYLTRANSFERASE FTSW-RELATED"/>
    <property type="match status" value="1"/>
</dbReference>
<evidence type="ECO:0000256" key="4">
    <source>
        <dbReference type="ARBA" id="ARBA00022618"/>
    </source>
</evidence>
<proteinExistence type="inferred from homology"/>
<comment type="similarity">
    <text evidence="16">Belongs to the SEDS family. FtsW subfamily.</text>
</comment>
<feature type="transmembrane region" description="Helical" evidence="23">
    <location>
        <begin position="366"/>
        <end position="388"/>
    </location>
</feature>
<sequence length="453" mass="47684">MRRPSGTRPGRPGAPSAKAATSGAPRSGAAAAGAPQPGFVDRTRARTARIRVNRVFQAESSNYYFLLGTTLFLVVLGLVMVLSSSSIDSYTARQGFFGTFWKQGVFALIGVPLMLVISRLPLPFWKRWGWLALAGGVVLQLLVLFTPLGVTVGGNLNWLNVAGVSLQPSELIKLGLVIWMGVILAKKQRYLHLWKHVAIPVVPVAGGAVLLVMLGGDLGTVMIMAGLLFGALFFAGIRLRMFIIPVILGVAAIAVIAASSSSRVSRIGSFLGEGCTDYAGSCWQTQHGLFALANGGFFGVGLGNSKAKWSWLPAADNDFIFAIIGEELGMIGALVVIGLFVALAIAFLRIVRSSKDMFSKVVSGSVMVWIISQAFVNIAVVLGVIPVLGVPLPLISSGGSALITTLIAIGVVLSIARGQTKETAGDPDAGALRAPVPSNATPFVPRRRPVRTK</sequence>
<dbReference type="InterPro" id="IPR001182">
    <property type="entry name" value="FtsW/RodA"/>
</dbReference>
<protein>
    <recommendedName>
        <fullName evidence="17">Probable peptidoglycan glycosyltransferase FtsW</fullName>
        <ecNumber evidence="19">2.4.99.28</ecNumber>
    </recommendedName>
    <alternativeName>
        <fullName evidence="18">Cell division protein FtsW</fullName>
    </alternativeName>
    <alternativeName>
        <fullName evidence="15">Cell wall polymerase</fullName>
    </alternativeName>
    <alternativeName>
        <fullName evidence="14">Peptidoglycan polymerase</fullName>
    </alternativeName>
</protein>
<keyword evidence="3" id="KW-1003">Cell membrane</keyword>
<dbReference type="PROSITE" id="PS00428">
    <property type="entry name" value="FTSW_RODA_SPOVE"/>
    <property type="match status" value="1"/>
</dbReference>
<comment type="catalytic activity">
    <reaction evidence="20">
        <text>[GlcNAc-(1-&gt;4)-Mur2Ac(oyl-L-Ala-gamma-D-Glu-L-Lys-D-Ala-D-Ala)](n)-di-trans,octa-cis-undecaprenyl diphosphate + beta-D-GlcNAc-(1-&gt;4)-Mur2Ac(oyl-L-Ala-gamma-D-Glu-L-Lys-D-Ala-D-Ala)-di-trans,octa-cis-undecaprenyl diphosphate = [GlcNAc-(1-&gt;4)-Mur2Ac(oyl-L-Ala-gamma-D-Glu-L-Lys-D-Ala-D-Ala)](n+1)-di-trans,octa-cis-undecaprenyl diphosphate + di-trans,octa-cis-undecaprenyl diphosphate + H(+)</text>
        <dbReference type="Rhea" id="RHEA:23708"/>
        <dbReference type="Rhea" id="RHEA-COMP:9602"/>
        <dbReference type="Rhea" id="RHEA-COMP:9603"/>
        <dbReference type="ChEBI" id="CHEBI:15378"/>
        <dbReference type="ChEBI" id="CHEBI:58405"/>
        <dbReference type="ChEBI" id="CHEBI:60033"/>
        <dbReference type="ChEBI" id="CHEBI:78435"/>
        <dbReference type="EC" id="2.4.99.28"/>
    </reaction>
</comment>
<keyword evidence="8" id="KW-0133">Cell shape</keyword>
<dbReference type="GO" id="GO:0008360">
    <property type="term" value="P:regulation of cell shape"/>
    <property type="evidence" value="ECO:0007669"/>
    <property type="project" value="UniProtKB-KW"/>
</dbReference>
<evidence type="ECO:0000256" key="7">
    <source>
        <dbReference type="ARBA" id="ARBA00022692"/>
    </source>
</evidence>
<evidence type="ECO:0000256" key="15">
    <source>
        <dbReference type="ARBA" id="ARBA00033270"/>
    </source>
</evidence>
<feature type="transmembrane region" description="Helical" evidence="23">
    <location>
        <begin position="63"/>
        <end position="83"/>
    </location>
</feature>
<accession>A0A3E0VGV4</accession>
<keyword evidence="10 23" id="KW-1133">Transmembrane helix</keyword>
<keyword evidence="12" id="KW-0131">Cell cycle</keyword>
<evidence type="ECO:0000256" key="16">
    <source>
        <dbReference type="ARBA" id="ARBA00038053"/>
    </source>
</evidence>
<dbReference type="GO" id="GO:0005886">
    <property type="term" value="C:plasma membrane"/>
    <property type="evidence" value="ECO:0007669"/>
    <property type="project" value="UniProtKB-SubCell"/>
</dbReference>
<dbReference type="EC" id="2.4.99.28" evidence="19"/>
<evidence type="ECO:0000256" key="19">
    <source>
        <dbReference type="ARBA" id="ARBA00044770"/>
    </source>
</evidence>
<dbReference type="AlphaFoldDB" id="A0A3E0VGV4"/>
<evidence type="ECO:0000256" key="21">
    <source>
        <dbReference type="ARBA" id="ARBA00049966"/>
    </source>
</evidence>
<feature type="region of interest" description="Disordered" evidence="22">
    <location>
        <begin position="422"/>
        <end position="453"/>
    </location>
</feature>
<keyword evidence="7 23" id="KW-0812">Transmembrane</keyword>
<keyword evidence="6" id="KW-0808">Transferase</keyword>
<evidence type="ECO:0000313" key="24">
    <source>
        <dbReference type="EMBL" id="RFA09152.1"/>
    </source>
</evidence>
<dbReference type="GO" id="GO:0051301">
    <property type="term" value="P:cell division"/>
    <property type="evidence" value="ECO:0007669"/>
    <property type="project" value="UniProtKB-KW"/>
</dbReference>
<keyword evidence="11 23" id="KW-0472">Membrane</keyword>
<dbReference type="GO" id="GO:0071555">
    <property type="term" value="P:cell wall organization"/>
    <property type="evidence" value="ECO:0007669"/>
    <property type="project" value="UniProtKB-KW"/>
</dbReference>
<gene>
    <name evidence="24" type="ORF">B7R54_07865</name>
</gene>
<evidence type="ECO:0000256" key="20">
    <source>
        <dbReference type="ARBA" id="ARBA00049902"/>
    </source>
</evidence>
<evidence type="ECO:0000313" key="25">
    <source>
        <dbReference type="Proteomes" id="UP000256486"/>
    </source>
</evidence>
<feature type="transmembrane region" description="Helical" evidence="23">
    <location>
        <begin position="394"/>
        <end position="416"/>
    </location>
</feature>
<dbReference type="GO" id="GO:0009252">
    <property type="term" value="P:peptidoglycan biosynthetic process"/>
    <property type="evidence" value="ECO:0007669"/>
    <property type="project" value="UniProtKB-KW"/>
</dbReference>
<evidence type="ECO:0000256" key="13">
    <source>
        <dbReference type="ARBA" id="ARBA00023316"/>
    </source>
</evidence>
<comment type="caution">
    <text evidence="24">The sequence shown here is derived from an EMBL/GenBank/DDBJ whole genome shotgun (WGS) entry which is preliminary data.</text>
</comment>
<evidence type="ECO:0000256" key="8">
    <source>
        <dbReference type="ARBA" id="ARBA00022960"/>
    </source>
</evidence>
<evidence type="ECO:0000256" key="17">
    <source>
        <dbReference type="ARBA" id="ARBA00041185"/>
    </source>
</evidence>
<dbReference type="RefSeq" id="WP_116414547.1">
    <property type="nucleotide sequence ID" value="NZ_NBWZ01000001.1"/>
</dbReference>
<keyword evidence="25" id="KW-1185">Reference proteome</keyword>
<keyword evidence="9" id="KW-0573">Peptidoglycan synthesis</keyword>
<feature type="transmembrane region" description="Helical" evidence="23">
    <location>
        <begin position="95"/>
        <end position="116"/>
    </location>
</feature>
<feature type="transmembrane region" description="Helical" evidence="23">
    <location>
        <begin position="128"/>
        <end position="148"/>
    </location>
</feature>
<reference evidence="24 25" key="1">
    <citation type="submission" date="2017-04" db="EMBL/GenBank/DDBJ databases">
        <title>Comparative genome analysis of Subtercola boreus.</title>
        <authorList>
            <person name="Cho Y.-J."/>
            <person name="Cho A."/>
            <person name="Kim O.-S."/>
            <person name="Lee J.-I."/>
        </authorList>
    </citation>
    <scope>NUCLEOTIDE SEQUENCE [LARGE SCALE GENOMIC DNA]</scope>
    <source>
        <strain evidence="24 25">K300</strain>
    </source>
</reference>
<evidence type="ECO:0000256" key="6">
    <source>
        <dbReference type="ARBA" id="ARBA00022679"/>
    </source>
</evidence>
<evidence type="ECO:0000256" key="22">
    <source>
        <dbReference type="SAM" id="MobiDB-lite"/>
    </source>
</evidence>
<feature type="transmembrane region" description="Helical" evidence="23">
    <location>
        <begin position="220"/>
        <end position="237"/>
    </location>
</feature>
<keyword evidence="13" id="KW-0961">Cell wall biogenesis/degradation</keyword>
<evidence type="ECO:0000256" key="1">
    <source>
        <dbReference type="ARBA" id="ARBA00004651"/>
    </source>
</evidence>
<comment type="function">
    <text evidence="21">Peptidoglycan polymerase that is essential for cell division.</text>
</comment>
<feature type="transmembrane region" description="Helical" evidence="23">
    <location>
        <begin position="242"/>
        <end position="261"/>
    </location>
</feature>
<evidence type="ECO:0000256" key="5">
    <source>
        <dbReference type="ARBA" id="ARBA00022676"/>
    </source>
</evidence>
<evidence type="ECO:0000256" key="3">
    <source>
        <dbReference type="ARBA" id="ARBA00022475"/>
    </source>
</evidence>
<evidence type="ECO:0000256" key="9">
    <source>
        <dbReference type="ARBA" id="ARBA00022984"/>
    </source>
</evidence>
<evidence type="ECO:0000256" key="14">
    <source>
        <dbReference type="ARBA" id="ARBA00032370"/>
    </source>
</evidence>
<name>A0A3E0VGV4_9MICO</name>
<feature type="transmembrane region" description="Helical" evidence="23">
    <location>
        <begin position="197"/>
        <end position="214"/>
    </location>
</feature>
<dbReference type="Pfam" id="PF01098">
    <property type="entry name" value="FTSW_RODA_SPOVE"/>
    <property type="match status" value="1"/>
</dbReference>
<organism evidence="24 25">
    <name type="scientific">Subtercola boreus</name>
    <dbReference type="NCBI Taxonomy" id="120213"/>
    <lineage>
        <taxon>Bacteria</taxon>
        <taxon>Bacillati</taxon>
        <taxon>Actinomycetota</taxon>
        <taxon>Actinomycetes</taxon>
        <taxon>Micrococcales</taxon>
        <taxon>Microbacteriaceae</taxon>
        <taxon>Subtercola</taxon>
    </lineage>
</organism>
<dbReference type="Proteomes" id="UP000256486">
    <property type="component" value="Unassembled WGS sequence"/>
</dbReference>
<evidence type="ECO:0000256" key="18">
    <source>
        <dbReference type="ARBA" id="ARBA00041418"/>
    </source>
</evidence>
<comment type="subcellular location">
    <subcellularLocation>
        <location evidence="1">Cell membrane</location>
        <topology evidence="1">Multi-pass membrane protein</topology>
    </subcellularLocation>
</comment>
<dbReference type="PANTHER" id="PTHR30474">
    <property type="entry name" value="CELL CYCLE PROTEIN"/>
    <property type="match status" value="1"/>
</dbReference>
<evidence type="ECO:0000256" key="2">
    <source>
        <dbReference type="ARBA" id="ARBA00004752"/>
    </source>
</evidence>
<evidence type="ECO:0000256" key="23">
    <source>
        <dbReference type="SAM" id="Phobius"/>
    </source>
</evidence>
<dbReference type="InterPro" id="IPR013437">
    <property type="entry name" value="FtsW"/>
</dbReference>
<dbReference type="GO" id="GO:0008955">
    <property type="term" value="F:peptidoglycan glycosyltransferase activity"/>
    <property type="evidence" value="ECO:0007669"/>
    <property type="project" value="UniProtKB-EC"/>
</dbReference>
<evidence type="ECO:0000256" key="11">
    <source>
        <dbReference type="ARBA" id="ARBA00023136"/>
    </source>
</evidence>